<gene>
    <name evidence="7" type="ORF">FHX71_002259</name>
</gene>
<evidence type="ECO:0000259" key="5">
    <source>
        <dbReference type="Pfam" id="PF00251"/>
    </source>
</evidence>
<feature type="domain" description="Glycosyl hydrolase family 32 C-terminal" evidence="6">
    <location>
        <begin position="378"/>
        <end position="493"/>
    </location>
</feature>
<dbReference type="CDD" id="cd18622">
    <property type="entry name" value="GH32_Inu-like"/>
    <property type="match status" value="1"/>
</dbReference>
<evidence type="ECO:0000256" key="3">
    <source>
        <dbReference type="ARBA" id="ARBA00023295"/>
    </source>
</evidence>
<keyword evidence="3 4" id="KW-0326">Glycosidase</keyword>
<organism evidence="7 8">
    <name type="scientific">Promicromonospora sukumoe</name>
    <dbReference type="NCBI Taxonomy" id="88382"/>
    <lineage>
        <taxon>Bacteria</taxon>
        <taxon>Bacillati</taxon>
        <taxon>Actinomycetota</taxon>
        <taxon>Actinomycetes</taxon>
        <taxon>Micrococcales</taxon>
        <taxon>Promicromonosporaceae</taxon>
        <taxon>Promicromonospora</taxon>
    </lineage>
</organism>
<dbReference type="InterPro" id="IPR001362">
    <property type="entry name" value="Glyco_hydro_32"/>
</dbReference>
<comment type="caution">
    <text evidence="7">The sequence shown here is derived from an EMBL/GenBank/DDBJ whole genome shotgun (WGS) entry which is preliminary data.</text>
</comment>
<dbReference type="RefSeq" id="WP_182616230.1">
    <property type="nucleotide sequence ID" value="NZ_BAAATF010000003.1"/>
</dbReference>
<dbReference type="GO" id="GO:0005987">
    <property type="term" value="P:sucrose catabolic process"/>
    <property type="evidence" value="ECO:0007669"/>
    <property type="project" value="TreeGrafter"/>
</dbReference>
<dbReference type="InterPro" id="IPR013189">
    <property type="entry name" value="Glyco_hydro_32_C"/>
</dbReference>
<dbReference type="Proteomes" id="UP000540568">
    <property type="component" value="Unassembled WGS sequence"/>
</dbReference>
<evidence type="ECO:0000256" key="4">
    <source>
        <dbReference type="RuleBase" id="RU362110"/>
    </source>
</evidence>
<evidence type="ECO:0000259" key="6">
    <source>
        <dbReference type="Pfam" id="PF08244"/>
    </source>
</evidence>
<name>A0A7W3PE92_9MICO</name>
<sequence>MPTSEPAATEPYRPRLHFSPARNWMNDPNGLLFHDGTYHLFFQHNPGAPEWGDIAWGHATSSDLLTWTEHPVAIPATEHEMIFSGSAVVDAANTSGLGAAGVAPLVALYTSAYRDHPVQGGNQAQSVAFSADGGRTWEKYAGNPVHDRGRTDYRDPKVFWFGPPEGGHWVMVAVDADASRLVVNVSDDLLRWRTTSTFESARLPEMWECPDLFPLVVEGSGAVRWVLVLSTGGPGQHYVVGDFDGERFVEDVAVPTGRVDHGADLYATATFNGLAGEPGGVGLGVDGPAGRRVLIGWMGQAFRAPTSPWQGIMSAPRDLGLSAVDGVPRLVSRFSREIDAAEREVVSVEGLVVDGSGPGGPGAGPTAVVGRGAGLQQRVRARIVPGAASFVGIRVLVGESCGTSIGYDRAAGELVLDRSASGVVAHEGFATPRRVPVRLVDGALTLDVLTDAMGVEVLANDGEVVVSELVFPGPDAVGVEVFAEGGDAVVDVRVADAVVDVRVADVVPEGASD</sequence>
<evidence type="ECO:0000313" key="7">
    <source>
        <dbReference type="EMBL" id="MBA8808317.1"/>
    </source>
</evidence>
<dbReference type="AlphaFoldDB" id="A0A7W3PE92"/>
<evidence type="ECO:0000256" key="1">
    <source>
        <dbReference type="ARBA" id="ARBA00009902"/>
    </source>
</evidence>
<dbReference type="PROSITE" id="PS00609">
    <property type="entry name" value="GLYCOSYL_HYDROL_F32"/>
    <property type="match status" value="1"/>
</dbReference>
<keyword evidence="2 4" id="KW-0378">Hydrolase</keyword>
<dbReference type="InterPro" id="IPR013320">
    <property type="entry name" value="ConA-like_dom_sf"/>
</dbReference>
<dbReference type="InterPro" id="IPR023296">
    <property type="entry name" value="Glyco_hydro_beta-prop_sf"/>
</dbReference>
<dbReference type="PANTHER" id="PTHR42800">
    <property type="entry name" value="EXOINULINASE INUD (AFU_ORTHOLOGUE AFUA_5G00480)"/>
    <property type="match status" value="1"/>
</dbReference>
<protein>
    <submittedName>
        <fullName evidence="7">Sucrose-6-phosphate hydrolase SacC (GH32 family)</fullName>
    </submittedName>
</protein>
<proteinExistence type="inferred from homology"/>
<comment type="similarity">
    <text evidence="1 4">Belongs to the glycosyl hydrolase 32 family.</text>
</comment>
<feature type="domain" description="Glycosyl hydrolase family 32 N-terminal" evidence="5">
    <location>
        <begin position="17"/>
        <end position="323"/>
    </location>
</feature>
<dbReference type="EMBL" id="JACGWV010000001">
    <property type="protein sequence ID" value="MBA8808317.1"/>
    <property type="molecule type" value="Genomic_DNA"/>
</dbReference>
<dbReference type="GO" id="GO:0004575">
    <property type="term" value="F:sucrose alpha-glucosidase activity"/>
    <property type="evidence" value="ECO:0007669"/>
    <property type="project" value="TreeGrafter"/>
</dbReference>
<dbReference type="InterPro" id="IPR018053">
    <property type="entry name" value="Glyco_hydro_32_AS"/>
</dbReference>
<dbReference type="SMART" id="SM00640">
    <property type="entry name" value="Glyco_32"/>
    <property type="match status" value="1"/>
</dbReference>
<evidence type="ECO:0000313" key="8">
    <source>
        <dbReference type="Proteomes" id="UP000540568"/>
    </source>
</evidence>
<dbReference type="InterPro" id="IPR013148">
    <property type="entry name" value="Glyco_hydro_32_N"/>
</dbReference>
<dbReference type="Gene3D" id="2.115.10.20">
    <property type="entry name" value="Glycosyl hydrolase domain, family 43"/>
    <property type="match status" value="1"/>
</dbReference>
<dbReference type="Pfam" id="PF00251">
    <property type="entry name" value="Glyco_hydro_32N"/>
    <property type="match status" value="1"/>
</dbReference>
<dbReference type="PANTHER" id="PTHR42800:SF1">
    <property type="entry name" value="EXOINULINASE INUD (AFU_ORTHOLOGUE AFUA_5G00480)"/>
    <property type="match status" value="1"/>
</dbReference>
<evidence type="ECO:0000256" key="2">
    <source>
        <dbReference type="ARBA" id="ARBA00022801"/>
    </source>
</evidence>
<dbReference type="SUPFAM" id="SSF49899">
    <property type="entry name" value="Concanavalin A-like lectins/glucanases"/>
    <property type="match status" value="1"/>
</dbReference>
<reference evidence="7 8" key="1">
    <citation type="submission" date="2020-07" db="EMBL/GenBank/DDBJ databases">
        <title>Sequencing the genomes of 1000 actinobacteria strains.</title>
        <authorList>
            <person name="Klenk H.-P."/>
        </authorList>
    </citation>
    <scope>NUCLEOTIDE SEQUENCE [LARGE SCALE GENOMIC DNA]</scope>
    <source>
        <strain evidence="7 8">DSM 44121</strain>
    </source>
</reference>
<dbReference type="GO" id="GO:0005737">
    <property type="term" value="C:cytoplasm"/>
    <property type="evidence" value="ECO:0007669"/>
    <property type="project" value="TreeGrafter"/>
</dbReference>
<dbReference type="SUPFAM" id="SSF75005">
    <property type="entry name" value="Arabinanase/levansucrase/invertase"/>
    <property type="match status" value="1"/>
</dbReference>
<keyword evidence="8" id="KW-1185">Reference proteome</keyword>
<dbReference type="Pfam" id="PF08244">
    <property type="entry name" value="Glyco_hydro_32C"/>
    <property type="match status" value="1"/>
</dbReference>
<dbReference type="Gene3D" id="2.60.120.560">
    <property type="entry name" value="Exo-inulinase, domain 1"/>
    <property type="match status" value="1"/>
</dbReference>
<accession>A0A7W3PE92</accession>